<dbReference type="EMBL" id="CAJNNW010032480">
    <property type="protein sequence ID" value="CAE8713297.1"/>
    <property type="molecule type" value="Genomic_DNA"/>
</dbReference>
<evidence type="ECO:0000313" key="3">
    <source>
        <dbReference type="EMBL" id="CAE8713297.1"/>
    </source>
</evidence>
<evidence type="ECO:0000256" key="1">
    <source>
        <dbReference type="SAM" id="MobiDB-lite"/>
    </source>
</evidence>
<keyword evidence="2" id="KW-1133">Transmembrane helix</keyword>
<feature type="region of interest" description="Disordered" evidence="1">
    <location>
        <begin position="1"/>
        <end position="34"/>
    </location>
</feature>
<dbReference type="Proteomes" id="UP000626109">
    <property type="component" value="Unassembled WGS sequence"/>
</dbReference>
<accession>A0A813KZX6</accession>
<keyword evidence="2" id="KW-0812">Transmembrane</keyword>
<evidence type="ECO:0000256" key="2">
    <source>
        <dbReference type="SAM" id="Phobius"/>
    </source>
</evidence>
<name>A0A813KZX6_POLGL</name>
<proteinExistence type="predicted"/>
<evidence type="ECO:0000313" key="4">
    <source>
        <dbReference type="Proteomes" id="UP000626109"/>
    </source>
</evidence>
<organism evidence="3 4">
    <name type="scientific">Polarella glacialis</name>
    <name type="common">Dinoflagellate</name>
    <dbReference type="NCBI Taxonomy" id="89957"/>
    <lineage>
        <taxon>Eukaryota</taxon>
        <taxon>Sar</taxon>
        <taxon>Alveolata</taxon>
        <taxon>Dinophyceae</taxon>
        <taxon>Suessiales</taxon>
        <taxon>Suessiaceae</taxon>
        <taxon>Polarella</taxon>
    </lineage>
</organism>
<protein>
    <submittedName>
        <fullName evidence="3">Uncharacterized protein</fullName>
    </submittedName>
</protein>
<comment type="caution">
    <text evidence="3">The sequence shown here is derived from an EMBL/GenBank/DDBJ whole genome shotgun (WGS) entry which is preliminary data.</text>
</comment>
<feature type="transmembrane region" description="Helical" evidence="2">
    <location>
        <begin position="81"/>
        <end position="100"/>
    </location>
</feature>
<reference evidence="3" key="1">
    <citation type="submission" date="2021-02" db="EMBL/GenBank/DDBJ databases">
        <authorList>
            <person name="Dougan E. K."/>
            <person name="Rhodes N."/>
            <person name="Thang M."/>
            <person name="Chan C."/>
        </authorList>
    </citation>
    <scope>NUCLEOTIDE SEQUENCE</scope>
</reference>
<gene>
    <name evidence="3" type="ORF">PGLA2088_LOCUS37447</name>
</gene>
<sequence length="102" mass="10135">MVTEGCQRRSRLAAAASAAHEPGPFPVPPGQGAGIKDLEALKARLDGSGGGLKQGNPDGGVKAPLGSNAVAAFMEQVTAPLLLLLSSSSLLLLVSAAAAFSR</sequence>
<keyword evidence="2" id="KW-0472">Membrane</keyword>
<dbReference type="AlphaFoldDB" id="A0A813KZX6"/>